<protein>
    <recommendedName>
        <fullName evidence="3">Phenol degradation protein meta</fullName>
    </recommendedName>
</protein>
<organism evidence="2">
    <name type="scientific">Cupriavidus necator</name>
    <name type="common">Alcaligenes eutrophus</name>
    <name type="synonym">Ralstonia eutropha</name>
    <dbReference type="NCBI Taxonomy" id="106590"/>
    <lineage>
        <taxon>Bacteria</taxon>
        <taxon>Pseudomonadati</taxon>
        <taxon>Pseudomonadota</taxon>
        <taxon>Betaproteobacteria</taxon>
        <taxon>Burkholderiales</taxon>
        <taxon>Burkholderiaceae</taxon>
        <taxon>Cupriavidus</taxon>
    </lineage>
</organism>
<dbReference type="Pfam" id="PF13557">
    <property type="entry name" value="Phenol_MetA_deg"/>
    <property type="match status" value="1"/>
</dbReference>
<evidence type="ECO:0000313" key="2">
    <source>
        <dbReference type="EMBL" id="SCU74925.1"/>
    </source>
</evidence>
<feature type="signal peptide" evidence="1">
    <location>
        <begin position="1"/>
        <end position="22"/>
    </location>
</feature>
<reference evidence="2" key="1">
    <citation type="submission" date="2016-09" db="EMBL/GenBank/DDBJ databases">
        <authorList>
            <person name="Capua I."/>
            <person name="De Benedictis P."/>
            <person name="Joannis T."/>
            <person name="Lombin L.H."/>
            <person name="Cattoli G."/>
        </authorList>
    </citation>
    <scope>NUCLEOTIDE SEQUENCE</scope>
    <source>
        <strain evidence="2">B9</strain>
    </source>
</reference>
<dbReference type="RefSeq" id="WP_340522854.1">
    <property type="nucleotide sequence ID" value="NZ_FMSH01000129.1"/>
</dbReference>
<name>A0A1K0JAF5_CUPNE</name>
<accession>A0A1K0JAF5</accession>
<dbReference type="AlphaFoldDB" id="A0A1K0JAF5"/>
<feature type="chain" id="PRO_5012882386" description="Phenol degradation protein meta" evidence="1">
    <location>
        <begin position="23"/>
        <end position="307"/>
    </location>
</feature>
<evidence type="ECO:0008006" key="3">
    <source>
        <dbReference type="Google" id="ProtNLM"/>
    </source>
</evidence>
<sequence>MKSALPTLAAACSALMVSAAHADAVGLPPMNLGNTSFLDGVAGPGFLFELATSYYRATRIRDDAGNAVPGNPRIETAAIVPHIAYISPDVTLLGGNVGAEVLLPLVYANIRPGPGTGDHNFAAGDIQFSLFIVQWSGQALFGMPFFQRIDLLFSAPTGQYDHNRLANAGSNVWTVTPYYAFTLMPTDKLEVSGRLNYQWSGKNTQPPASLNAGSIQPGDALSLNLSASYAITKQLRLGVASYMLTQLGEDRIDGIRQADSRERVFGAGPGLLVQGDGWQVLLNAYKEWGARNRPEGSKIVLRVLAPL</sequence>
<proteinExistence type="predicted"/>
<gene>
    <name evidence="2" type="ORF">CNECB9_2140003</name>
</gene>
<dbReference type="EMBL" id="FMSH01000129">
    <property type="protein sequence ID" value="SCU74925.1"/>
    <property type="molecule type" value="Genomic_DNA"/>
</dbReference>
<dbReference type="InterPro" id="IPR025737">
    <property type="entry name" value="FApF"/>
</dbReference>
<evidence type="ECO:0000256" key="1">
    <source>
        <dbReference type="SAM" id="SignalP"/>
    </source>
</evidence>
<keyword evidence="1" id="KW-0732">Signal</keyword>